<dbReference type="InterPro" id="IPR003780">
    <property type="entry name" value="COX15/CtaA_fam"/>
</dbReference>
<dbReference type="GO" id="GO:0005743">
    <property type="term" value="C:mitochondrial inner membrane"/>
    <property type="evidence" value="ECO:0007669"/>
    <property type="project" value="TreeGrafter"/>
</dbReference>
<organism evidence="14 15">
    <name type="scientific">Macrostomum lignano</name>
    <dbReference type="NCBI Taxonomy" id="282301"/>
    <lineage>
        <taxon>Eukaryota</taxon>
        <taxon>Metazoa</taxon>
        <taxon>Spiralia</taxon>
        <taxon>Lophotrochozoa</taxon>
        <taxon>Platyhelminthes</taxon>
        <taxon>Rhabditophora</taxon>
        <taxon>Macrostomorpha</taxon>
        <taxon>Macrostomida</taxon>
        <taxon>Macrostomidae</taxon>
        <taxon>Macrostomum</taxon>
    </lineage>
</organism>
<evidence type="ECO:0000256" key="7">
    <source>
        <dbReference type="ARBA" id="ARBA00023004"/>
    </source>
</evidence>
<evidence type="ECO:0000256" key="8">
    <source>
        <dbReference type="ARBA" id="ARBA00023133"/>
    </source>
</evidence>
<dbReference type="GO" id="GO:0016653">
    <property type="term" value="F:oxidoreductase activity, acting on NAD(P)H, heme protein as acceptor"/>
    <property type="evidence" value="ECO:0007669"/>
    <property type="project" value="TreeGrafter"/>
</dbReference>
<dbReference type="WBParaSite" id="maker-uti_cns_0010535-snap-gene-0.4-mRNA-1">
    <property type="protein sequence ID" value="maker-uti_cns_0010535-snap-gene-0.4-mRNA-1"/>
    <property type="gene ID" value="maker-uti_cns_0010535-snap-gene-0.4"/>
</dbReference>
<comment type="catalytic activity">
    <reaction evidence="11">
        <text>Fe(II)-heme o + 2 A + H2O = Fe(II)-heme a + 2 AH2</text>
        <dbReference type="Rhea" id="RHEA:63388"/>
        <dbReference type="ChEBI" id="CHEBI:13193"/>
        <dbReference type="ChEBI" id="CHEBI:15377"/>
        <dbReference type="ChEBI" id="CHEBI:17499"/>
        <dbReference type="ChEBI" id="CHEBI:60530"/>
        <dbReference type="ChEBI" id="CHEBI:61715"/>
        <dbReference type="EC" id="1.17.99.9"/>
    </reaction>
    <physiologicalReaction direction="left-to-right" evidence="11">
        <dbReference type="Rhea" id="RHEA:63389"/>
    </physiologicalReaction>
</comment>
<keyword evidence="4" id="KW-0479">Metal-binding</keyword>
<comment type="cofactor">
    <cofactor evidence="1">
        <name>heme b</name>
        <dbReference type="ChEBI" id="CHEBI:60344"/>
    </cofactor>
</comment>
<dbReference type="GO" id="GO:0046872">
    <property type="term" value="F:metal ion binding"/>
    <property type="evidence" value="ECO:0007669"/>
    <property type="project" value="UniProtKB-KW"/>
</dbReference>
<accession>A0A1I8I827</accession>
<proteinExistence type="predicted"/>
<keyword evidence="9 13" id="KW-0472">Membrane</keyword>
<feature type="transmembrane region" description="Helical" evidence="13">
    <location>
        <begin position="62"/>
        <end position="82"/>
    </location>
</feature>
<evidence type="ECO:0000256" key="1">
    <source>
        <dbReference type="ARBA" id="ARBA00001970"/>
    </source>
</evidence>
<dbReference type="Pfam" id="PF02628">
    <property type="entry name" value="COX15-CtaA"/>
    <property type="match status" value="2"/>
</dbReference>
<keyword evidence="8" id="KW-0350">Heme biosynthesis</keyword>
<feature type="transmembrane region" description="Helical" evidence="13">
    <location>
        <begin position="218"/>
        <end position="241"/>
    </location>
</feature>
<evidence type="ECO:0000256" key="5">
    <source>
        <dbReference type="ARBA" id="ARBA00022989"/>
    </source>
</evidence>
<dbReference type="InterPro" id="IPR023754">
    <property type="entry name" value="HemeA_Synthase_type2"/>
</dbReference>
<keyword evidence="7" id="KW-0408">Iron</keyword>
<keyword evidence="3 13" id="KW-0812">Transmembrane</keyword>
<dbReference type="PANTHER" id="PTHR23289">
    <property type="entry name" value="CYTOCHROME C OXIDASE ASSEMBLY PROTEIN COX15"/>
    <property type="match status" value="1"/>
</dbReference>
<dbReference type="PANTHER" id="PTHR23289:SF2">
    <property type="entry name" value="CYTOCHROME C OXIDASE ASSEMBLY PROTEIN COX15 HOMOLOG"/>
    <property type="match status" value="1"/>
</dbReference>
<protein>
    <submittedName>
        <fullName evidence="15">Cytochrome c oxidase assembly protein COX15</fullName>
    </submittedName>
</protein>
<dbReference type="AlphaFoldDB" id="A0A1I8I827"/>
<evidence type="ECO:0000256" key="2">
    <source>
        <dbReference type="ARBA" id="ARBA00004141"/>
    </source>
</evidence>
<keyword evidence="6" id="KW-0560">Oxidoreductase</keyword>
<comment type="subcellular location">
    <subcellularLocation>
        <location evidence="2">Membrane</location>
        <topology evidence="2">Multi-pass membrane protein</topology>
    </subcellularLocation>
</comment>
<evidence type="ECO:0000256" key="10">
    <source>
        <dbReference type="ARBA" id="ARBA00044501"/>
    </source>
</evidence>
<dbReference type="GO" id="GO:0120547">
    <property type="term" value="F:heme A synthase activity"/>
    <property type="evidence" value="ECO:0007669"/>
    <property type="project" value="UniProtKB-EC"/>
</dbReference>
<evidence type="ECO:0000313" key="15">
    <source>
        <dbReference type="WBParaSite" id="maker-uti_cns_0010535-snap-gene-0.4-mRNA-1"/>
    </source>
</evidence>
<reference evidence="15" key="1">
    <citation type="submission" date="2016-11" db="UniProtKB">
        <authorList>
            <consortium name="WormBaseParasite"/>
        </authorList>
    </citation>
    <scope>IDENTIFICATION</scope>
</reference>
<evidence type="ECO:0000256" key="13">
    <source>
        <dbReference type="SAM" id="Phobius"/>
    </source>
</evidence>
<feature type="transmembrane region" description="Helical" evidence="13">
    <location>
        <begin position="353"/>
        <end position="373"/>
    </location>
</feature>
<keyword evidence="5 13" id="KW-1133">Transmembrane helix</keyword>
<evidence type="ECO:0000256" key="11">
    <source>
        <dbReference type="ARBA" id="ARBA00048044"/>
    </source>
</evidence>
<evidence type="ECO:0000256" key="6">
    <source>
        <dbReference type="ARBA" id="ARBA00023002"/>
    </source>
</evidence>
<evidence type="ECO:0000256" key="3">
    <source>
        <dbReference type="ARBA" id="ARBA00022692"/>
    </source>
</evidence>
<feature type="transmembrane region" description="Helical" evidence="13">
    <location>
        <begin position="179"/>
        <end position="198"/>
    </location>
</feature>
<evidence type="ECO:0000256" key="4">
    <source>
        <dbReference type="ARBA" id="ARBA00022723"/>
    </source>
</evidence>
<feature type="transmembrane region" description="Helical" evidence="13">
    <location>
        <begin position="150"/>
        <end position="167"/>
    </location>
</feature>
<comment type="pathway">
    <text evidence="10">Porphyrin-containing compound metabolism; heme A biosynthesis; heme A from heme O: step 1/1.</text>
</comment>
<evidence type="ECO:0000313" key="14">
    <source>
        <dbReference type="Proteomes" id="UP000095280"/>
    </source>
</evidence>
<dbReference type="GO" id="GO:0006784">
    <property type="term" value="P:heme A biosynthetic process"/>
    <property type="evidence" value="ECO:0007669"/>
    <property type="project" value="InterPro"/>
</dbReference>
<evidence type="ECO:0000256" key="12">
    <source>
        <dbReference type="SAM" id="MobiDB-lite"/>
    </source>
</evidence>
<dbReference type="Proteomes" id="UP000095280">
    <property type="component" value="Unplaced"/>
</dbReference>
<keyword evidence="14" id="KW-1185">Reference proteome</keyword>
<evidence type="ECO:0000256" key="9">
    <source>
        <dbReference type="ARBA" id="ARBA00023136"/>
    </source>
</evidence>
<sequence>LLAANARQSQFGSLLRNRLRNQSRSPLGGNAIRRCHSSAPPSASPVWHPMVAHLTAGQRRAVGIWLATCAGMTAGAVVLGGLTRLTRSGLSMTNWSLFKELPPVTQADWEREFQRYQAYPEYEYIVRERGSMSLNDFKAIFWLEFLHRTWGRAIGAAFLLPAAYFWARGRFQPAMRKRVLIYGSLILGQGLLGWYMVRSGLSKDTLTQDVPRVSQYRLAAHLGSALLLFSLFTWSALTHLLRVHSIRRRRGSARPPGRRCPPADVGRLRPRPFPARSLPVSTPACWPKMADRWVPTDYWALQPAWRNLFENASATQFNHRLLGHSTACAVAAVWLWAVAAKTRGAALPPRTRLALNSLLAVVCTQAGLGIATLLTYVPIALAACHQTGSLALLGTATWLMHELRRLP</sequence>
<name>A0A1I8I827_9PLAT</name>
<feature type="region of interest" description="Disordered" evidence="12">
    <location>
        <begin position="24"/>
        <end position="43"/>
    </location>
</feature>